<evidence type="ECO:0000313" key="17">
    <source>
        <dbReference type="EMBL" id="GAA0565681.1"/>
    </source>
</evidence>
<keyword evidence="8" id="KW-0378">Hydrolase</keyword>
<evidence type="ECO:0000256" key="12">
    <source>
        <dbReference type="ARBA" id="ARBA00023136"/>
    </source>
</evidence>
<comment type="caution">
    <text evidence="17">The sequence shown here is derived from an EMBL/GenBank/DDBJ whole genome shotgun (WGS) entry which is preliminary data.</text>
</comment>
<keyword evidence="18" id="KW-1185">Reference proteome</keyword>
<proteinExistence type="predicted"/>
<dbReference type="SUPFAM" id="SSF56601">
    <property type="entry name" value="beta-lactamase/transpeptidase-like"/>
    <property type="match status" value="1"/>
</dbReference>
<dbReference type="EMBL" id="BAAADD010000003">
    <property type="protein sequence ID" value="GAA0565681.1"/>
    <property type="molecule type" value="Genomic_DNA"/>
</dbReference>
<evidence type="ECO:0000259" key="15">
    <source>
        <dbReference type="Pfam" id="PF00905"/>
    </source>
</evidence>
<keyword evidence="4" id="KW-0997">Cell inner membrane</keyword>
<sequence length="628" mass="68644">MPLFDRKDKSRYASFTRRTLMLSGAMGGIFAVLGGRLYQLQILNGKEYMVDAENNRISQRFIFPPRGRILDRFGTELATNRRNYRVVIVQEQASQGVETAIDSVAKIIQLDPDRKAKVLHDISVNKKFAQVPIAENLSWEEFARINMHLPYLPGVQTDVGETRAYPYGAEMSHLLGYVAAANQKDVEKENDPLLAQPGFRLGKGGIEKQFDTEMRGEAGASRVEVNAYGRVIRELSAVPSAAGKDVWLTIDCDLQRYAEERLAEESAACVVMDVETGDVLALVSTPGFDPNLFNVGITNNTWQDLLHNDHKPLMNKVLRGAYPPGSTFKTAMALAAMENGLADLQVHCSGSMTLGNHEFHCWAWKKGGHGGVDLHRGIAVSCDIFFYEVARRLGIDKMEATARALGLGEPTGIEMPGEVGGCMPGAAWKLARFGVPWQQGDSLSAGIGQGYVLATPLQLCQMVARIASGKAVTPRLVHQVGPVLQPRVLPGDLPFSQESLDAVRLGMQAVCEPGGTAFAWRIAEPGFEMAGKTGTAQVRVITKAERQSGVKSNSQVAWSLRDNGLFVGFAPVVNPRYACACIVEHNSDPHPQVAATRDILLFAQKRDPLRRPTAYPIRAAENPPPREG</sequence>
<accession>A0ABN1EGM7</accession>
<keyword evidence="13" id="KW-0961">Cell wall biogenesis/degradation</keyword>
<dbReference type="PANTHER" id="PTHR30627">
    <property type="entry name" value="PEPTIDOGLYCAN D,D-TRANSPEPTIDASE"/>
    <property type="match status" value="1"/>
</dbReference>
<evidence type="ECO:0000256" key="13">
    <source>
        <dbReference type="ARBA" id="ARBA00023316"/>
    </source>
</evidence>
<evidence type="ECO:0000256" key="11">
    <source>
        <dbReference type="ARBA" id="ARBA00022989"/>
    </source>
</evidence>
<keyword evidence="3" id="KW-1003">Cell membrane</keyword>
<evidence type="ECO:0000256" key="2">
    <source>
        <dbReference type="ARBA" id="ARBA00004236"/>
    </source>
</evidence>
<dbReference type="Gene3D" id="3.90.1310.10">
    <property type="entry name" value="Penicillin-binding protein 2a (Domain 2)"/>
    <property type="match status" value="1"/>
</dbReference>
<feature type="domain" description="Penicillin-binding protein dimerisation" evidence="16">
    <location>
        <begin position="63"/>
        <end position="235"/>
    </location>
</feature>
<dbReference type="Pfam" id="PF00905">
    <property type="entry name" value="Transpeptidase"/>
    <property type="match status" value="1"/>
</dbReference>
<dbReference type="PANTHER" id="PTHR30627:SF2">
    <property type="entry name" value="PEPTIDOGLYCAN D,D-TRANSPEPTIDASE MRDA"/>
    <property type="match status" value="1"/>
</dbReference>
<organism evidence="17 18">
    <name type="scientific">Rhizomicrobium electricum</name>
    <dbReference type="NCBI Taxonomy" id="480070"/>
    <lineage>
        <taxon>Bacteria</taxon>
        <taxon>Pseudomonadati</taxon>
        <taxon>Pseudomonadota</taxon>
        <taxon>Alphaproteobacteria</taxon>
        <taxon>Micropepsales</taxon>
        <taxon>Micropepsaceae</taxon>
        <taxon>Rhizomicrobium</taxon>
    </lineage>
</organism>
<dbReference type="InterPro" id="IPR017790">
    <property type="entry name" value="Penicillin-binding_protein_2"/>
</dbReference>
<feature type="domain" description="Penicillin-binding protein transpeptidase" evidence="15">
    <location>
        <begin position="268"/>
        <end position="587"/>
    </location>
</feature>
<dbReference type="Gene3D" id="3.30.1390.30">
    <property type="entry name" value="Penicillin-binding protein 2a, domain 3"/>
    <property type="match status" value="1"/>
</dbReference>
<evidence type="ECO:0000256" key="6">
    <source>
        <dbReference type="ARBA" id="ARBA00022670"/>
    </source>
</evidence>
<keyword evidence="5" id="KW-0121">Carboxypeptidase</keyword>
<evidence type="ECO:0000256" key="7">
    <source>
        <dbReference type="ARBA" id="ARBA00022692"/>
    </source>
</evidence>
<keyword evidence="7 14" id="KW-0812">Transmembrane</keyword>
<gene>
    <name evidence="17" type="primary">mrdA</name>
    <name evidence="17" type="ORF">GCM10008942_12530</name>
</gene>
<dbReference type="InterPro" id="IPR012338">
    <property type="entry name" value="Beta-lactam/transpept-like"/>
</dbReference>
<evidence type="ECO:0000256" key="14">
    <source>
        <dbReference type="SAM" id="Phobius"/>
    </source>
</evidence>
<protein>
    <submittedName>
        <fullName evidence="17">Penicillin-binding protein 2</fullName>
    </submittedName>
</protein>
<evidence type="ECO:0000256" key="4">
    <source>
        <dbReference type="ARBA" id="ARBA00022519"/>
    </source>
</evidence>
<dbReference type="InterPro" id="IPR050515">
    <property type="entry name" value="Beta-lactam/transpept"/>
</dbReference>
<reference evidence="17 18" key="1">
    <citation type="journal article" date="2019" name="Int. J. Syst. Evol. Microbiol.">
        <title>The Global Catalogue of Microorganisms (GCM) 10K type strain sequencing project: providing services to taxonomists for standard genome sequencing and annotation.</title>
        <authorList>
            <consortium name="The Broad Institute Genomics Platform"/>
            <consortium name="The Broad Institute Genome Sequencing Center for Infectious Disease"/>
            <person name="Wu L."/>
            <person name="Ma J."/>
        </authorList>
    </citation>
    <scope>NUCLEOTIDE SEQUENCE [LARGE SCALE GENOMIC DNA]</scope>
    <source>
        <strain evidence="17 18">JCM 15089</strain>
    </source>
</reference>
<dbReference type="InterPro" id="IPR005311">
    <property type="entry name" value="PBP_dimer"/>
</dbReference>
<dbReference type="Gene3D" id="3.40.710.10">
    <property type="entry name" value="DD-peptidase/beta-lactamase superfamily"/>
    <property type="match status" value="1"/>
</dbReference>
<comment type="subcellular location">
    <subcellularLocation>
        <location evidence="2">Cell membrane</location>
    </subcellularLocation>
    <subcellularLocation>
        <location evidence="1">Membrane</location>
        <topology evidence="1">Single-pass membrane protein</topology>
    </subcellularLocation>
</comment>
<dbReference type="Proteomes" id="UP001499951">
    <property type="component" value="Unassembled WGS sequence"/>
</dbReference>
<evidence type="ECO:0000256" key="1">
    <source>
        <dbReference type="ARBA" id="ARBA00004167"/>
    </source>
</evidence>
<evidence type="ECO:0000256" key="9">
    <source>
        <dbReference type="ARBA" id="ARBA00022960"/>
    </source>
</evidence>
<keyword evidence="10" id="KW-0573">Peptidoglycan synthesis</keyword>
<dbReference type="InterPro" id="IPR036138">
    <property type="entry name" value="PBP_dimer_sf"/>
</dbReference>
<feature type="transmembrane region" description="Helical" evidence="14">
    <location>
        <begin position="20"/>
        <end position="38"/>
    </location>
</feature>
<evidence type="ECO:0000256" key="3">
    <source>
        <dbReference type="ARBA" id="ARBA00022475"/>
    </source>
</evidence>
<name>A0ABN1EGM7_9PROT</name>
<evidence type="ECO:0000256" key="8">
    <source>
        <dbReference type="ARBA" id="ARBA00022801"/>
    </source>
</evidence>
<keyword evidence="9" id="KW-0133">Cell shape</keyword>
<dbReference type="InterPro" id="IPR001460">
    <property type="entry name" value="PCN-bd_Tpept"/>
</dbReference>
<keyword evidence="6" id="KW-0645">Protease</keyword>
<dbReference type="NCBIfam" id="TIGR03423">
    <property type="entry name" value="pbp2_mrdA"/>
    <property type="match status" value="1"/>
</dbReference>
<keyword evidence="12 14" id="KW-0472">Membrane</keyword>
<dbReference type="SUPFAM" id="SSF56519">
    <property type="entry name" value="Penicillin binding protein dimerisation domain"/>
    <property type="match status" value="1"/>
</dbReference>
<evidence type="ECO:0000256" key="5">
    <source>
        <dbReference type="ARBA" id="ARBA00022645"/>
    </source>
</evidence>
<keyword evidence="11 14" id="KW-1133">Transmembrane helix</keyword>
<evidence type="ECO:0000256" key="10">
    <source>
        <dbReference type="ARBA" id="ARBA00022984"/>
    </source>
</evidence>
<evidence type="ECO:0000259" key="16">
    <source>
        <dbReference type="Pfam" id="PF03717"/>
    </source>
</evidence>
<evidence type="ECO:0000313" key="18">
    <source>
        <dbReference type="Proteomes" id="UP001499951"/>
    </source>
</evidence>
<dbReference type="RefSeq" id="WP_166933450.1">
    <property type="nucleotide sequence ID" value="NZ_BAAADD010000003.1"/>
</dbReference>
<dbReference type="Pfam" id="PF03717">
    <property type="entry name" value="PBP_dimer"/>
    <property type="match status" value="1"/>
</dbReference>